<dbReference type="RefSeq" id="WP_005725340.1">
    <property type="nucleotide sequence ID" value="NZ_CP082272.1"/>
</dbReference>
<organism evidence="1">
    <name type="scientific">Pasteurella multocida</name>
    <dbReference type="NCBI Taxonomy" id="747"/>
    <lineage>
        <taxon>Bacteria</taxon>
        <taxon>Pseudomonadati</taxon>
        <taxon>Pseudomonadota</taxon>
        <taxon>Gammaproteobacteria</taxon>
        <taxon>Pasteurellales</taxon>
        <taxon>Pasteurellaceae</taxon>
        <taxon>Pasteurella</taxon>
    </lineage>
</organism>
<dbReference type="Proteomes" id="UP001182304">
    <property type="component" value="Unassembled WGS sequence"/>
</dbReference>
<reference evidence="1" key="1">
    <citation type="submission" date="2018-04" db="EMBL/GenBank/DDBJ databases">
        <title>Phage-inducible chromosomal islands are ubiquitous within the bacterial universe.</title>
        <authorList>
            <person name="Fillol-Salom A."/>
            <person name="Martinez-Rubio R."/>
            <person name="F Abdulrahman R."/>
            <person name="Chen J."/>
            <person name="Davies R."/>
            <person name="Penades J.R."/>
        </authorList>
    </citation>
    <scope>NUCLEOTIDE SEQUENCE</scope>
    <source>
        <strain evidence="1">PM82</strain>
    </source>
</reference>
<evidence type="ECO:0000313" key="1">
    <source>
        <dbReference type="EMBL" id="AWY03355.1"/>
    </source>
</evidence>
<evidence type="ECO:0000313" key="2">
    <source>
        <dbReference type="EMBL" id="MDT3452808.1"/>
    </source>
</evidence>
<accession>A0A2Z4Q0I1</accession>
<proteinExistence type="predicted"/>
<protein>
    <submittedName>
        <fullName evidence="1">Uncharacterized protein</fullName>
    </submittedName>
</protein>
<name>A0A2Z4Q0I1_PASMD</name>
<gene>
    <name evidence="2" type="ORF">NQF69_08495</name>
</gene>
<dbReference type="AlphaFoldDB" id="A0A2Z4Q0I1"/>
<reference evidence="2" key="2">
    <citation type="submission" date="2022-07" db="EMBL/GenBank/DDBJ databases">
        <title>Sequence of Pasteurella multocoda 17BRD-035.</title>
        <authorList>
            <person name="Roy Chowdhury P."/>
            <person name="Alhamami T."/>
            <person name="Trott D.J."/>
            <person name="Djordvevic S.P."/>
        </authorList>
    </citation>
    <scope>NUCLEOTIDE SEQUENCE</scope>
    <source>
        <strain evidence="2">17BRD-035</strain>
    </source>
</reference>
<sequence>MKTAIFEIFRTGKHNGSGENAKMQWTEKHLAQIGQFYSEDVKSAPLVIGHPDNDEPKLGKVKRLIHHEGALFAEAQLNDDLIQKIKNGAFSGISASFYPPTYAQNPIKDLGFYLRHVGFLEKGKQNPAVIGMLDPKASVEYLSYSEMKEDLILFCEDESTLSYAEQIHQKALYFSNVLSVNYERALQLINP</sequence>
<dbReference type="EMBL" id="JANIEN010000009">
    <property type="protein sequence ID" value="MDT3452808.1"/>
    <property type="molecule type" value="Genomic_DNA"/>
</dbReference>
<dbReference type="EMBL" id="MH238468">
    <property type="protein sequence ID" value="AWY03355.1"/>
    <property type="molecule type" value="Genomic_DNA"/>
</dbReference>